<protein>
    <submittedName>
        <fullName evidence="2">Uncharacterized protein</fullName>
    </submittedName>
</protein>
<dbReference type="STRING" id="380248.SAMN05216251_108253"/>
<reference evidence="3" key="1">
    <citation type="submission" date="2016-10" db="EMBL/GenBank/DDBJ databases">
        <authorList>
            <person name="Varghese N."/>
            <person name="Submissions S."/>
        </authorList>
    </citation>
    <scope>NUCLEOTIDE SEQUENCE [LARGE SCALE GENOMIC DNA]</scope>
    <source>
        <strain evidence="3">CGMCC 4.3510</strain>
    </source>
</reference>
<evidence type="ECO:0000256" key="1">
    <source>
        <dbReference type="SAM" id="MobiDB-lite"/>
    </source>
</evidence>
<dbReference type="RefSeq" id="WP_093714219.1">
    <property type="nucleotide sequence ID" value="NZ_FONG01000008.1"/>
</dbReference>
<name>A0A1I2G4S1_9ACTN</name>
<organism evidence="2 3">
    <name type="scientific">Actinacidiphila alni</name>
    <dbReference type="NCBI Taxonomy" id="380248"/>
    <lineage>
        <taxon>Bacteria</taxon>
        <taxon>Bacillati</taxon>
        <taxon>Actinomycetota</taxon>
        <taxon>Actinomycetes</taxon>
        <taxon>Kitasatosporales</taxon>
        <taxon>Streptomycetaceae</taxon>
        <taxon>Actinacidiphila</taxon>
    </lineage>
</organism>
<sequence>MSEQPTYPGRLATIGEQRPVLLALTYLATTFPELPSAYMVGHRHLTNAISLQMDKGADVEAWRVALQVPADAVHLDRYSDYTSIQFDTIVAGVPVKVYGSTPLLPDRAALSPQEDAERRARAADMEARHQAAEAVTQVMPLAEASFAADVAAGIAETPEAWAERTGLVPGPRAAADAETGGAL</sequence>
<gene>
    <name evidence="2" type="ORF">SAMN05216251_108253</name>
</gene>
<feature type="region of interest" description="Disordered" evidence="1">
    <location>
        <begin position="164"/>
        <end position="183"/>
    </location>
</feature>
<dbReference type="EMBL" id="FONG01000008">
    <property type="protein sequence ID" value="SFF12168.1"/>
    <property type="molecule type" value="Genomic_DNA"/>
</dbReference>
<dbReference type="AlphaFoldDB" id="A0A1I2G4S1"/>
<evidence type="ECO:0000313" key="2">
    <source>
        <dbReference type="EMBL" id="SFF12168.1"/>
    </source>
</evidence>
<dbReference type="Proteomes" id="UP000199323">
    <property type="component" value="Unassembled WGS sequence"/>
</dbReference>
<keyword evidence="3" id="KW-1185">Reference proteome</keyword>
<accession>A0A1I2G4S1</accession>
<evidence type="ECO:0000313" key="3">
    <source>
        <dbReference type="Proteomes" id="UP000199323"/>
    </source>
</evidence>
<proteinExistence type="predicted"/>